<sequence>MSKSISKDTVNYSQQALVSPDLASIPISDNSTLQLGVMASGSGTNFEAVAKAIADGKLNAEIKVLIYNNPDAKAKTRAEKYQIPAVFINHRQYSSREDLDSKIVATMQSYGVDWVIMAGWMRVVTQVLLDGFPHRVINIHPSLLPSFKGIRAIEQALKAKVKITGCTVHFVSLAVDSGEIIMQAAVPILPDDTPESLHQRIQAQEHYILPQAIAIAAKVNQSGYGMS</sequence>
<keyword evidence="3 4" id="KW-0658">Purine biosynthesis</keyword>
<dbReference type="HAMAP" id="MF_01930">
    <property type="entry name" value="PurN"/>
    <property type="match status" value="1"/>
</dbReference>
<evidence type="ECO:0000256" key="3">
    <source>
        <dbReference type="ARBA" id="ARBA00022755"/>
    </source>
</evidence>
<dbReference type="Proteomes" id="UP000320055">
    <property type="component" value="Unassembled WGS sequence"/>
</dbReference>
<evidence type="ECO:0000256" key="1">
    <source>
        <dbReference type="ARBA" id="ARBA00005054"/>
    </source>
</evidence>
<proteinExistence type="inferred from homology"/>
<dbReference type="GO" id="GO:0005829">
    <property type="term" value="C:cytosol"/>
    <property type="evidence" value="ECO:0007669"/>
    <property type="project" value="TreeGrafter"/>
</dbReference>
<accession>A0A563W0M9</accession>
<dbReference type="GO" id="GO:0004644">
    <property type="term" value="F:phosphoribosylglycinamide formyltransferase activity"/>
    <property type="evidence" value="ECO:0007669"/>
    <property type="project" value="UniProtKB-UniRule"/>
</dbReference>
<feature type="active site" description="Proton donor" evidence="4">
    <location>
        <position position="140"/>
    </location>
</feature>
<keyword evidence="2 4" id="KW-0808">Transferase</keyword>
<gene>
    <name evidence="4 6" type="primary">purN</name>
    <name evidence="6" type="ORF">H1P_560034</name>
</gene>
<evidence type="ECO:0000313" key="6">
    <source>
        <dbReference type="EMBL" id="VEP17177.1"/>
    </source>
</evidence>
<dbReference type="RefSeq" id="WP_144866847.1">
    <property type="nucleotide sequence ID" value="NZ_LR213815.1"/>
</dbReference>
<dbReference type="UniPathway" id="UPA00074">
    <property type="reaction ID" value="UER00126"/>
</dbReference>
<feature type="binding site" evidence="4">
    <location>
        <position position="138"/>
    </location>
    <ligand>
        <name>(6R)-10-formyltetrahydrofolate</name>
        <dbReference type="ChEBI" id="CHEBI:195366"/>
    </ligand>
</feature>
<dbReference type="Gene3D" id="3.40.50.170">
    <property type="entry name" value="Formyl transferase, N-terminal domain"/>
    <property type="match status" value="1"/>
</dbReference>
<evidence type="ECO:0000256" key="4">
    <source>
        <dbReference type="HAMAP-Rule" id="MF_01930"/>
    </source>
</evidence>
<comment type="function">
    <text evidence="4">Catalyzes the transfer of a formyl group from 10-formyltetrahydrofolate to 5-phospho-ribosyl-glycinamide (GAR), producing 5-phospho-ribosyl-N-formylglycinamide (FGAR) and tetrahydrofolate.</text>
</comment>
<keyword evidence="7" id="KW-1185">Reference proteome</keyword>
<dbReference type="CDD" id="cd08645">
    <property type="entry name" value="FMT_core_GART"/>
    <property type="match status" value="1"/>
</dbReference>
<dbReference type="EC" id="2.1.2.2" evidence="4"/>
<dbReference type="OrthoDB" id="9806170at2"/>
<dbReference type="GO" id="GO:0006189">
    <property type="term" value="P:'de novo' IMP biosynthetic process"/>
    <property type="evidence" value="ECO:0007669"/>
    <property type="project" value="UniProtKB-UniRule"/>
</dbReference>
<dbReference type="InterPro" id="IPR036477">
    <property type="entry name" value="Formyl_transf_N_sf"/>
</dbReference>
<comment type="similarity">
    <text evidence="4">Belongs to the GART family.</text>
</comment>
<name>A0A563W0M9_9CYAN</name>
<reference evidence="6 7" key="1">
    <citation type="submission" date="2019-01" db="EMBL/GenBank/DDBJ databases">
        <authorList>
            <person name="Brito A."/>
        </authorList>
    </citation>
    <scope>NUCLEOTIDE SEQUENCE [LARGE SCALE GENOMIC DNA]</scope>
    <source>
        <strain evidence="6">1</strain>
    </source>
</reference>
<dbReference type="InterPro" id="IPR004607">
    <property type="entry name" value="GART"/>
</dbReference>
<dbReference type="EMBL" id="CAACVJ010000512">
    <property type="protein sequence ID" value="VEP17177.1"/>
    <property type="molecule type" value="Genomic_DNA"/>
</dbReference>
<evidence type="ECO:0000256" key="2">
    <source>
        <dbReference type="ARBA" id="ARBA00022679"/>
    </source>
</evidence>
<feature type="site" description="Raises pKa of active site His" evidence="4">
    <location>
        <position position="176"/>
    </location>
</feature>
<dbReference type="InterPro" id="IPR002376">
    <property type="entry name" value="Formyl_transf_N"/>
</dbReference>
<dbReference type="PANTHER" id="PTHR43369">
    <property type="entry name" value="PHOSPHORIBOSYLGLYCINAMIDE FORMYLTRANSFERASE"/>
    <property type="match status" value="1"/>
</dbReference>
<feature type="binding site" evidence="4">
    <location>
        <begin position="43"/>
        <end position="45"/>
    </location>
    <ligand>
        <name>N(1)-(5-phospho-beta-D-ribosyl)glycinamide</name>
        <dbReference type="ChEBI" id="CHEBI:143788"/>
    </ligand>
</feature>
<dbReference type="AlphaFoldDB" id="A0A563W0M9"/>
<evidence type="ECO:0000259" key="5">
    <source>
        <dbReference type="Pfam" id="PF00551"/>
    </source>
</evidence>
<comment type="pathway">
    <text evidence="1 4">Purine metabolism; IMP biosynthesis via de novo pathway; N(2)-formyl-N(1)-(5-phospho-D-ribosyl)glycinamide from N(1)-(5-phospho-D-ribosyl)glycinamide (10-formyl THF route): step 1/1.</text>
</comment>
<feature type="binding site" evidence="4">
    <location>
        <position position="96"/>
    </location>
    <ligand>
        <name>(6R)-10-formyltetrahydrofolate</name>
        <dbReference type="ChEBI" id="CHEBI:195366"/>
    </ligand>
</feature>
<evidence type="ECO:0000313" key="7">
    <source>
        <dbReference type="Proteomes" id="UP000320055"/>
    </source>
</evidence>
<organism evidence="6 7">
    <name type="scientific">Hyella patelloides LEGE 07179</name>
    <dbReference type="NCBI Taxonomy" id="945734"/>
    <lineage>
        <taxon>Bacteria</taxon>
        <taxon>Bacillati</taxon>
        <taxon>Cyanobacteriota</taxon>
        <taxon>Cyanophyceae</taxon>
        <taxon>Pleurocapsales</taxon>
        <taxon>Hyellaceae</taxon>
        <taxon>Hyella</taxon>
    </lineage>
</organism>
<comment type="catalytic activity">
    <reaction evidence="4">
        <text>N(1)-(5-phospho-beta-D-ribosyl)glycinamide + (6R)-10-formyltetrahydrofolate = N(2)-formyl-N(1)-(5-phospho-beta-D-ribosyl)glycinamide + (6S)-5,6,7,8-tetrahydrofolate + H(+)</text>
        <dbReference type="Rhea" id="RHEA:15053"/>
        <dbReference type="ChEBI" id="CHEBI:15378"/>
        <dbReference type="ChEBI" id="CHEBI:57453"/>
        <dbReference type="ChEBI" id="CHEBI:143788"/>
        <dbReference type="ChEBI" id="CHEBI:147286"/>
        <dbReference type="ChEBI" id="CHEBI:195366"/>
        <dbReference type="EC" id="2.1.2.2"/>
    </reaction>
</comment>
<dbReference type="Pfam" id="PF00551">
    <property type="entry name" value="Formyl_trans_N"/>
    <property type="match status" value="1"/>
</dbReference>
<protein>
    <recommendedName>
        <fullName evidence="4">Phosphoribosylglycinamide formyltransferase</fullName>
        <ecNumber evidence="4">2.1.2.2</ecNumber>
    </recommendedName>
    <alternativeName>
        <fullName evidence="4">5'-phosphoribosylglycinamide transformylase</fullName>
    </alternativeName>
    <alternativeName>
        <fullName evidence="4">GAR transformylase</fullName>
        <shortName evidence="4">GART</shortName>
    </alternativeName>
</protein>
<dbReference type="PANTHER" id="PTHR43369:SF2">
    <property type="entry name" value="PHOSPHORIBOSYLGLYCINAMIDE FORMYLTRANSFERASE"/>
    <property type="match status" value="1"/>
</dbReference>
<dbReference type="SUPFAM" id="SSF53328">
    <property type="entry name" value="Formyltransferase"/>
    <property type="match status" value="1"/>
</dbReference>
<comment type="caution">
    <text evidence="4">Lacks conserved residue(s) required for the propagation of feature annotation.</text>
</comment>
<feature type="domain" description="Formyl transferase N-terminal" evidence="5">
    <location>
        <begin position="37"/>
        <end position="213"/>
    </location>
</feature>
<dbReference type="NCBIfam" id="TIGR00639">
    <property type="entry name" value="PurN"/>
    <property type="match status" value="1"/>
</dbReference>